<evidence type="ECO:0000313" key="5">
    <source>
        <dbReference type="Proteomes" id="UP000054632"/>
    </source>
</evidence>
<accession>A0A0V1EF81</accession>
<dbReference type="EMBL" id="JYDS01000202">
    <property type="protein sequence ID" value="KRZ21516.1"/>
    <property type="molecule type" value="Genomic_DNA"/>
</dbReference>
<sequence>MVNTQTSTTNLMHIKYNVSYGKLSNSTGDEAIRCGSPLVEGEPLKMEIDSGAACSIISSQTFKDLWPVNQIKLD</sequence>
<organism evidence="2 5">
    <name type="scientific">Trichinella pseudospiralis</name>
    <name type="common">Parasitic roundworm</name>
    <dbReference type="NCBI Taxonomy" id="6337"/>
    <lineage>
        <taxon>Eukaryota</taxon>
        <taxon>Metazoa</taxon>
        <taxon>Ecdysozoa</taxon>
        <taxon>Nematoda</taxon>
        <taxon>Enoplea</taxon>
        <taxon>Dorylaimia</taxon>
        <taxon>Trichinellida</taxon>
        <taxon>Trichinellidae</taxon>
        <taxon>Trichinella</taxon>
    </lineage>
</organism>
<dbReference type="Proteomes" id="UP000054826">
    <property type="component" value="Unassembled WGS sequence"/>
</dbReference>
<gene>
    <name evidence="2" type="ORF">T4A_3758</name>
    <name evidence="3" type="ORF">T4B_1280</name>
    <name evidence="4" type="ORF">T4C_4418</name>
    <name evidence="1" type="ORF">T4E_3155</name>
</gene>
<evidence type="ECO:0000313" key="3">
    <source>
        <dbReference type="EMBL" id="KRZ21516.1"/>
    </source>
</evidence>
<evidence type="ECO:0000313" key="2">
    <source>
        <dbReference type="EMBL" id="KRY72469.1"/>
    </source>
</evidence>
<evidence type="ECO:0000313" key="1">
    <source>
        <dbReference type="EMBL" id="KRX92355.1"/>
    </source>
</evidence>
<dbReference type="EMBL" id="JYDV01000109">
    <property type="protein sequence ID" value="KRZ32669.1"/>
    <property type="molecule type" value="Genomic_DNA"/>
</dbReference>
<evidence type="ECO:0000313" key="6">
    <source>
        <dbReference type="Proteomes" id="UP000054805"/>
    </source>
</evidence>
<dbReference type="InterPro" id="IPR021109">
    <property type="entry name" value="Peptidase_aspartic_dom_sf"/>
</dbReference>
<dbReference type="Proteomes" id="UP000054632">
    <property type="component" value="Unassembled WGS sequence"/>
</dbReference>
<dbReference type="Proteomes" id="UP000054805">
    <property type="component" value="Unassembled WGS sequence"/>
</dbReference>
<protein>
    <submittedName>
        <fullName evidence="2">Uncharacterized protein</fullName>
    </submittedName>
</protein>
<reference evidence="5 6" key="1">
    <citation type="submission" date="2015-01" db="EMBL/GenBank/DDBJ databases">
        <title>Evolution of Trichinella species and genotypes.</title>
        <authorList>
            <person name="Korhonen P.K."/>
            <person name="Edoardo P."/>
            <person name="Giuseppe L.R."/>
            <person name="Gasser R.B."/>
        </authorList>
    </citation>
    <scope>NUCLEOTIDE SEQUENCE [LARGE SCALE GENOMIC DNA]</scope>
    <source>
        <strain evidence="2">ISS13</strain>
        <strain evidence="1">ISS141</strain>
        <strain evidence="4">ISS176</strain>
        <strain evidence="3">ISS588</strain>
    </source>
</reference>
<dbReference type="SUPFAM" id="SSF50630">
    <property type="entry name" value="Acid proteases"/>
    <property type="match status" value="1"/>
</dbReference>
<dbReference type="EMBL" id="JYDR01000044">
    <property type="protein sequence ID" value="KRY72469.1"/>
    <property type="molecule type" value="Genomic_DNA"/>
</dbReference>
<dbReference type="EMBL" id="JYDU01000114">
    <property type="protein sequence ID" value="KRX92355.1"/>
    <property type="molecule type" value="Genomic_DNA"/>
</dbReference>
<keyword evidence="6" id="KW-1185">Reference proteome</keyword>
<dbReference type="AlphaFoldDB" id="A0A0V1EF81"/>
<name>A0A0V1EF81_TRIPS</name>
<evidence type="ECO:0000313" key="4">
    <source>
        <dbReference type="EMBL" id="KRZ32669.1"/>
    </source>
</evidence>
<dbReference type="Proteomes" id="UP000054815">
    <property type="component" value="Unassembled WGS sequence"/>
</dbReference>
<proteinExistence type="predicted"/>
<dbReference type="OrthoDB" id="5978043at2759"/>
<comment type="caution">
    <text evidence="2">The sequence shown here is derived from an EMBL/GenBank/DDBJ whole genome shotgun (WGS) entry which is preliminary data.</text>
</comment>